<dbReference type="GO" id="GO:0005506">
    <property type="term" value="F:iron ion binding"/>
    <property type="evidence" value="ECO:0007669"/>
    <property type="project" value="InterPro"/>
</dbReference>
<keyword evidence="15" id="KW-1185">Reference proteome</keyword>
<comment type="subcellular location">
    <subcellularLocation>
        <location evidence="2">Membrane</location>
    </subcellularLocation>
</comment>
<keyword evidence="10 13" id="KW-0503">Monooxygenase</keyword>
<keyword evidence="6 12" id="KW-0479">Metal-binding</keyword>
<dbReference type="InterPro" id="IPR036396">
    <property type="entry name" value="Cyt_P450_sf"/>
</dbReference>
<reference evidence="14" key="1">
    <citation type="journal article" date="2023" name="Mol. Phylogenet. Evol.">
        <title>Genome-scale phylogeny and comparative genomics of the fungal order Sordariales.</title>
        <authorList>
            <person name="Hensen N."/>
            <person name="Bonometti L."/>
            <person name="Westerberg I."/>
            <person name="Brannstrom I.O."/>
            <person name="Guillou S."/>
            <person name="Cros-Aarteil S."/>
            <person name="Calhoun S."/>
            <person name="Haridas S."/>
            <person name="Kuo A."/>
            <person name="Mondo S."/>
            <person name="Pangilinan J."/>
            <person name="Riley R."/>
            <person name="LaButti K."/>
            <person name="Andreopoulos B."/>
            <person name="Lipzen A."/>
            <person name="Chen C."/>
            <person name="Yan M."/>
            <person name="Daum C."/>
            <person name="Ng V."/>
            <person name="Clum A."/>
            <person name="Steindorff A."/>
            <person name="Ohm R.A."/>
            <person name="Martin F."/>
            <person name="Silar P."/>
            <person name="Natvig D.O."/>
            <person name="Lalanne C."/>
            <person name="Gautier V."/>
            <person name="Ament-Velasquez S.L."/>
            <person name="Kruys A."/>
            <person name="Hutchinson M.I."/>
            <person name="Powell A.J."/>
            <person name="Barry K."/>
            <person name="Miller A.N."/>
            <person name="Grigoriev I.V."/>
            <person name="Debuchy R."/>
            <person name="Gladieux P."/>
            <person name="Hiltunen Thoren M."/>
            <person name="Johannesson H."/>
        </authorList>
    </citation>
    <scope>NUCLEOTIDE SEQUENCE</scope>
    <source>
        <strain evidence="14">CBS 508.74</strain>
    </source>
</reference>
<evidence type="ECO:0000256" key="9">
    <source>
        <dbReference type="ARBA" id="ARBA00023004"/>
    </source>
</evidence>
<keyword evidence="7" id="KW-1133">Transmembrane helix</keyword>
<evidence type="ECO:0000256" key="2">
    <source>
        <dbReference type="ARBA" id="ARBA00004370"/>
    </source>
</evidence>
<dbReference type="FunFam" id="1.10.630.10:FF:000158">
    <property type="entry name" value="Cytochrome P450, putative (Eurofung)"/>
    <property type="match status" value="1"/>
</dbReference>
<name>A0AAN6T8E7_9PEZI</name>
<dbReference type="GO" id="GO:0020037">
    <property type="term" value="F:heme binding"/>
    <property type="evidence" value="ECO:0007669"/>
    <property type="project" value="InterPro"/>
</dbReference>
<evidence type="ECO:0000313" key="15">
    <source>
        <dbReference type="Proteomes" id="UP001302812"/>
    </source>
</evidence>
<keyword evidence="4 12" id="KW-0349">Heme</keyword>
<dbReference type="Proteomes" id="UP001302812">
    <property type="component" value="Unassembled WGS sequence"/>
</dbReference>
<evidence type="ECO:0000256" key="7">
    <source>
        <dbReference type="ARBA" id="ARBA00022989"/>
    </source>
</evidence>
<accession>A0AAN6T8E7</accession>
<evidence type="ECO:0000256" key="6">
    <source>
        <dbReference type="ARBA" id="ARBA00022723"/>
    </source>
</evidence>
<keyword evidence="8 13" id="KW-0560">Oxidoreductase</keyword>
<evidence type="ECO:0000313" key="14">
    <source>
        <dbReference type="EMBL" id="KAK4108598.1"/>
    </source>
</evidence>
<evidence type="ECO:0000256" key="13">
    <source>
        <dbReference type="RuleBase" id="RU000461"/>
    </source>
</evidence>
<evidence type="ECO:0000256" key="3">
    <source>
        <dbReference type="ARBA" id="ARBA00010617"/>
    </source>
</evidence>
<dbReference type="AlphaFoldDB" id="A0AAN6T8E7"/>
<dbReference type="GO" id="GO:0004497">
    <property type="term" value="F:monooxygenase activity"/>
    <property type="evidence" value="ECO:0007669"/>
    <property type="project" value="UniProtKB-KW"/>
</dbReference>
<evidence type="ECO:0000256" key="10">
    <source>
        <dbReference type="ARBA" id="ARBA00023033"/>
    </source>
</evidence>
<dbReference type="InterPro" id="IPR001128">
    <property type="entry name" value="Cyt_P450"/>
</dbReference>
<proteinExistence type="inferred from homology"/>
<comment type="cofactor">
    <cofactor evidence="1 12">
        <name>heme</name>
        <dbReference type="ChEBI" id="CHEBI:30413"/>
    </cofactor>
</comment>
<dbReference type="PRINTS" id="PR00385">
    <property type="entry name" value="P450"/>
</dbReference>
<dbReference type="PANTHER" id="PTHR24305:SF210">
    <property type="entry name" value="CYTOCHROME P450 MONOOXYGENASE ASQL-RELATED"/>
    <property type="match status" value="1"/>
</dbReference>
<dbReference type="SUPFAM" id="SSF48264">
    <property type="entry name" value="Cytochrome P450"/>
    <property type="match status" value="1"/>
</dbReference>
<evidence type="ECO:0000256" key="8">
    <source>
        <dbReference type="ARBA" id="ARBA00023002"/>
    </source>
</evidence>
<comment type="similarity">
    <text evidence="3 13">Belongs to the cytochrome P450 family.</text>
</comment>
<feature type="binding site" description="axial binding residue" evidence="12">
    <location>
        <position position="470"/>
    </location>
    <ligand>
        <name>heme</name>
        <dbReference type="ChEBI" id="CHEBI:30413"/>
    </ligand>
    <ligandPart>
        <name>Fe</name>
        <dbReference type="ChEBI" id="CHEBI:18248"/>
    </ligandPart>
</feature>
<gene>
    <name evidence="14" type="ORF">N656DRAFT_792472</name>
</gene>
<keyword evidence="9 12" id="KW-0408">Iron</keyword>
<sequence length="531" mass="60526">MAHPSPSGGVHSVQAIYTNIIETRGQVVWENLSYFLQLDVKQWTFALISLWLAYAVAKGIYNLYFHPLAGFPGPFWARASLFWRFWHTMRGRSHRVIEQQHRKYGPVFRVSPNELSFASVDSWKAIYGFPPPGQPQLIKGEFYDVYGSAYKTGCIGSERDPKLHAQKKKNLTAGFSTKALALQEPIVQKCWDQFVAKVGPLSRQTEQGINIVKWLEMVTFDILGEMAFGEGFECVEKEKHHFWIDLILDHLLEVTLVDNLRRFGFLATLGRIVLPSLTVKMREKHSGFSRAKVQKRLEATNTRQDFLTNVVGKVKSGEVDQEELTAHASTFIIAGGETTATCLAAAVYYLLKEPHTLEKLQKEIRGAYTSYDQIDAASALQLPYLQAVLNEALRIHPPGSQGFPRVSPGVVIDGHYVPPGVEVYTSAWTVTHDPRYFHDPETFKPERWIDPECTDVKEASQPFSLGYRACIGRNFAFVEMVSCMAKMVFAYDWELVNKDLNWEAESRCHVMWWKAPVYVRFFEREGVEVKV</sequence>
<dbReference type="PROSITE" id="PS00086">
    <property type="entry name" value="CYTOCHROME_P450"/>
    <property type="match status" value="1"/>
</dbReference>
<dbReference type="RefSeq" id="XP_064666168.1">
    <property type="nucleotide sequence ID" value="XM_064817089.1"/>
</dbReference>
<reference evidence="14" key="2">
    <citation type="submission" date="2023-05" db="EMBL/GenBank/DDBJ databases">
        <authorList>
            <consortium name="Lawrence Berkeley National Laboratory"/>
            <person name="Steindorff A."/>
            <person name="Hensen N."/>
            <person name="Bonometti L."/>
            <person name="Westerberg I."/>
            <person name="Brannstrom I.O."/>
            <person name="Guillou S."/>
            <person name="Cros-Aarteil S."/>
            <person name="Calhoun S."/>
            <person name="Haridas S."/>
            <person name="Kuo A."/>
            <person name="Mondo S."/>
            <person name="Pangilinan J."/>
            <person name="Riley R."/>
            <person name="Labutti K."/>
            <person name="Andreopoulos B."/>
            <person name="Lipzen A."/>
            <person name="Chen C."/>
            <person name="Yanf M."/>
            <person name="Daum C."/>
            <person name="Ng V."/>
            <person name="Clum A."/>
            <person name="Ohm R."/>
            <person name="Martin F."/>
            <person name="Silar P."/>
            <person name="Natvig D."/>
            <person name="Lalanne C."/>
            <person name="Gautier V."/>
            <person name="Ament-Velasquez S.L."/>
            <person name="Kruys A."/>
            <person name="Hutchinson M.I."/>
            <person name="Powell A.J."/>
            <person name="Barry K."/>
            <person name="Miller A.N."/>
            <person name="Grigoriev I.V."/>
            <person name="Debuchy R."/>
            <person name="Gladieux P."/>
            <person name="Thoren M.H."/>
            <person name="Johannesson H."/>
        </authorList>
    </citation>
    <scope>NUCLEOTIDE SEQUENCE</scope>
    <source>
        <strain evidence="14">CBS 508.74</strain>
    </source>
</reference>
<dbReference type="InterPro" id="IPR002401">
    <property type="entry name" value="Cyt_P450_E_grp-I"/>
</dbReference>
<dbReference type="Pfam" id="PF00067">
    <property type="entry name" value="p450"/>
    <property type="match status" value="1"/>
</dbReference>
<dbReference type="Gene3D" id="1.10.630.10">
    <property type="entry name" value="Cytochrome P450"/>
    <property type="match status" value="1"/>
</dbReference>
<keyword evidence="5" id="KW-0812">Transmembrane</keyword>
<protein>
    <submittedName>
        <fullName evidence="14">Cytochrome protein</fullName>
    </submittedName>
</protein>
<evidence type="ECO:0000256" key="1">
    <source>
        <dbReference type="ARBA" id="ARBA00001971"/>
    </source>
</evidence>
<dbReference type="PRINTS" id="PR00463">
    <property type="entry name" value="EP450I"/>
</dbReference>
<evidence type="ECO:0000256" key="5">
    <source>
        <dbReference type="ARBA" id="ARBA00022692"/>
    </source>
</evidence>
<evidence type="ECO:0000256" key="12">
    <source>
        <dbReference type="PIRSR" id="PIRSR602401-1"/>
    </source>
</evidence>
<dbReference type="InterPro" id="IPR050121">
    <property type="entry name" value="Cytochrome_P450_monoxygenase"/>
</dbReference>
<comment type="caution">
    <text evidence="14">The sequence shown here is derived from an EMBL/GenBank/DDBJ whole genome shotgun (WGS) entry which is preliminary data.</text>
</comment>
<keyword evidence="11" id="KW-0472">Membrane</keyword>
<evidence type="ECO:0000256" key="11">
    <source>
        <dbReference type="ARBA" id="ARBA00023136"/>
    </source>
</evidence>
<dbReference type="EMBL" id="MU853362">
    <property type="protein sequence ID" value="KAK4108598.1"/>
    <property type="molecule type" value="Genomic_DNA"/>
</dbReference>
<dbReference type="GO" id="GO:0016705">
    <property type="term" value="F:oxidoreductase activity, acting on paired donors, with incorporation or reduction of molecular oxygen"/>
    <property type="evidence" value="ECO:0007669"/>
    <property type="project" value="InterPro"/>
</dbReference>
<dbReference type="PANTHER" id="PTHR24305">
    <property type="entry name" value="CYTOCHROME P450"/>
    <property type="match status" value="1"/>
</dbReference>
<dbReference type="GeneID" id="89941214"/>
<dbReference type="InterPro" id="IPR017972">
    <property type="entry name" value="Cyt_P450_CS"/>
</dbReference>
<evidence type="ECO:0000256" key="4">
    <source>
        <dbReference type="ARBA" id="ARBA00022617"/>
    </source>
</evidence>
<dbReference type="GO" id="GO:0016020">
    <property type="term" value="C:membrane"/>
    <property type="evidence" value="ECO:0007669"/>
    <property type="project" value="UniProtKB-SubCell"/>
</dbReference>
<dbReference type="CDD" id="cd11058">
    <property type="entry name" value="CYP60B-like"/>
    <property type="match status" value="1"/>
</dbReference>
<organism evidence="14 15">
    <name type="scientific">Canariomyces notabilis</name>
    <dbReference type="NCBI Taxonomy" id="2074819"/>
    <lineage>
        <taxon>Eukaryota</taxon>
        <taxon>Fungi</taxon>
        <taxon>Dikarya</taxon>
        <taxon>Ascomycota</taxon>
        <taxon>Pezizomycotina</taxon>
        <taxon>Sordariomycetes</taxon>
        <taxon>Sordariomycetidae</taxon>
        <taxon>Sordariales</taxon>
        <taxon>Chaetomiaceae</taxon>
        <taxon>Canariomyces</taxon>
    </lineage>
</organism>